<evidence type="ECO:0000256" key="6">
    <source>
        <dbReference type="ARBA" id="ARBA00033752"/>
    </source>
</evidence>
<accession>A0A803ST65</accession>
<dbReference type="InParanoid" id="A0A803ST65"/>
<reference evidence="8" key="3">
    <citation type="submission" date="2025-09" db="UniProtKB">
        <authorList>
            <consortium name="Ensembl"/>
        </authorList>
    </citation>
    <scope>IDENTIFICATION</scope>
</reference>
<sequence length="155" mass="17313">MKNHGTTFPSPLCANIDVAVTSPAGMATSALGPRLALRVRGFFFSLWPGLGTRSYARKAVTKSKGKGVAKEALQGPEVCKDPVLLTTHAMGANIYKEGPPVALKPDAEYPEWLFQMHIGPPKKLEELDPETMEYWRHLRRQTTRQRNKLRKGRPF</sequence>
<reference evidence="8" key="2">
    <citation type="submission" date="2025-08" db="UniProtKB">
        <authorList>
            <consortium name="Ensembl"/>
        </authorList>
    </citation>
    <scope>IDENTIFICATION</scope>
</reference>
<dbReference type="PANTHER" id="PTHR28595:SF1">
    <property type="entry name" value="LARGE RIBOSOMAL SUBUNIT PROTEIN ML54"/>
    <property type="match status" value="1"/>
</dbReference>
<dbReference type="GO" id="GO:0003735">
    <property type="term" value="F:structural constituent of ribosome"/>
    <property type="evidence" value="ECO:0000318"/>
    <property type="project" value="GO_Central"/>
</dbReference>
<dbReference type="GeneTree" id="ENSGT00390000001201"/>
<keyword evidence="2" id="KW-0809">Transit peptide</keyword>
<dbReference type="CTD" id="116541"/>
<evidence type="ECO:0000256" key="5">
    <source>
        <dbReference type="ARBA" id="ARBA00023274"/>
    </source>
</evidence>
<evidence type="ECO:0000313" key="9">
    <source>
        <dbReference type="Proteomes" id="UP000001646"/>
    </source>
</evidence>
<keyword evidence="5" id="KW-0687">Ribonucleoprotein</keyword>
<gene>
    <name evidence="8" type="primary">mrpl54</name>
</gene>
<protein>
    <recommendedName>
        <fullName evidence="7">Large ribosomal subunit protein mL54</fullName>
    </recommendedName>
</protein>
<dbReference type="PANTHER" id="PTHR28595">
    <property type="entry name" value="39S RIBOSOMAL PROTEIN L54, MITOCHONDRIAL"/>
    <property type="match status" value="1"/>
</dbReference>
<evidence type="ECO:0000256" key="3">
    <source>
        <dbReference type="ARBA" id="ARBA00022980"/>
    </source>
</evidence>
<evidence type="ECO:0000313" key="8">
    <source>
        <dbReference type="Ensembl" id="ENSACAP00000026155.1"/>
    </source>
</evidence>
<evidence type="ECO:0000256" key="7">
    <source>
        <dbReference type="ARBA" id="ARBA00035179"/>
    </source>
</evidence>
<dbReference type="Pfam" id="PF08561">
    <property type="entry name" value="Ribosomal_L37"/>
    <property type="match status" value="1"/>
</dbReference>
<dbReference type="InterPro" id="IPR013870">
    <property type="entry name" value="Ribosomal_mL54"/>
</dbReference>
<dbReference type="Ensembl" id="ENSACAT00000050518.1">
    <property type="protein sequence ID" value="ENSACAP00000026155.1"/>
    <property type="gene ID" value="ENSACAG00000035395.1"/>
</dbReference>
<evidence type="ECO:0000256" key="1">
    <source>
        <dbReference type="ARBA" id="ARBA00004173"/>
    </source>
</evidence>
<proteinExistence type="inferred from homology"/>
<keyword evidence="3" id="KW-0689">Ribosomal protein</keyword>
<dbReference type="Proteomes" id="UP000001646">
    <property type="component" value="Unplaced"/>
</dbReference>
<dbReference type="OrthoDB" id="10252718at2759"/>
<keyword evidence="4" id="KW-0496">Mitochondrion</keyword>
<dbReference type="AlphaFoldDB" id="A0A803ST65"/>
<keyword evidence="9" id="KW-1185">Reference proteome</keyword>
<comment type="similarity">
    <text evidence="6">Belongs to the mitochondrion-specific ribosomal protein mL54 family.</text>
</comment>
<dbReference type="GO" id="GO:0005762">
    <property type="term" value="C:mitochondrial large ribosomal subunit"/>
    <property type="evidence" value="ECO:0000318"/>
    <property type="project" value="GO_Central"/>
</dbReference>
<dbReference type="KEGG" id="acs:100563699"/>
<evidence type="ECO:0000256" key="2">
    <source>
        <dbReference type="ARBA" id="ARBA00022946"/>
    </source>
</evidence>
<comment type="subcellular location">
    <subcellularLocation>
        <location evidence="1">Mitochondrion</location>
    </subcellularLocation>
</comment>
<dbReference type="GeneID" id="100563699"/>
<evidence type="ECO:0000256" key="4">
    <source>
        <dbReference type="ARBA" id="ARBA00023128"/>
    </source>
</evidence>
<reference evidence="8" key="1">
    <citation type="submission" date="2009-12" db="EMBL/GenBank/DDBJ databases">
        <title>The Genome Sequence of Anolis carolinensis (Green Anole Lizard).</title>
        <authorList>
            <consortium name="The Genome Sequencing Platform"/>
            <person name="Di Palma F."/>
            <person name="Alfoldi J."/>
            <person name="Heiman D."/>
            <person name="Young S."/>
            <person name="Grabherr M."/>
            <person name="Johnson J."/>
            <person name="Lander E.S."/>
            <person name="Lindblad-Toh K."/>
        </authorList>
    </citation>
    <scope>NUCLEOTIDE SEQUENCE [LARGE SCALE GENOMIC DNA]</scope>
    <source>
        <strain evidence="8">JBL SC #1</strain>
    </source>
</reference>
<organism evidence="8 9">
    <name type="scientific">Anolis carolinensis</name>
    <name type="common">Green anole</name>
    <name type="synonym">American chameleon</name>
    <dbReference type="NCBI Taxonomy" id="28377"/>
    <lineage>
        <taxon>Eukaryota</taxon>
        <taxon>Metazoa</taxon>
        <taxon>Chordata</taxon>
        <taxon>Craniata</taxon>
        <taxon>Vertebrata</taxon>
        <taxon>Euteleostomi</taxon>
        <taxon>Lepidosauria</taxon>
        <taxon>Squamata</taxon>
        <taxon>Bifurcata</taxon>
        <taxon>Unidentata</taxon>
        <taxon>Episquamata</taxon>
        <taxon>Toxicofera</taxon>
        <taxon>Iguania</taxon>
        <taxon>Dactyloidae</taxon>
        <taxon>Anolis</taxon>
    </lineage>
</organism>
<name>A0A803ST65_ANOCA</name>